<keyword evidence="3" id="KW-1003">Cell membrane</keyword>
<dbReference type="RefSeq" id="WP_015182589.1">
    <property type="nucleotide sequence ID" value="NC_019738.1"/>
</dbReference>
<evidence type="ECO:0000256" key="7">
    <source>
        <dbReference type="SAM" id="Phobius"/>
    </source>
</evidence>
<dbReference type="SMART" id="SM00054">
    <property type="entry name" value="EFh"/>
    <property type="match status" value="3"/>
</dbReference>
<dbReference type="HOGENOM" id="CLU_512790_0_0_3"/>
<keyword evidence="6 7" id="KW-0472">Membrane</keyword>
<keyword evidence="10" id="KW-1185">Reference proteome</keyword>
<feature type="transmembrane region" description="Helical" evidence="7">
    <location>
        <begin position="64"/>
        <end position="82"/>
    </location>
</feature>
<keyword evidence="4 7" id="KW-0812">Transmembrane</keyword>
<dbReference type="PROSITE" id="PS00018">
    <property type="entry name" value="EF_HAND_1"/>
    <property type="match status" value="3"/>
</dbReference>
<feature type="transmembrane region" description="Helical" evidence="7">
    <location>
        <begin position="303"/>
        <end position="323"/>
    </location>
</feature>
<dbReference type="InterPro" id="IPR029020">
    <property type="entry name" value="Ammonium/urea_transptr"/>
</dbReference>
<feature type="transmembrane region" description="Helical" evidence="7">
    <location>
        <begin position="275"/>
        <end position="296"/>
    </location>
</feature>
<evidence type="ECO:0000256" key="3">
    <source>
        <dbReference type="ARBA" id="ARBA00022475"/>
    </source>
</evidence>
<comment type="similarity">
    <text evidence="2">Belongs to the urea transporter family.</text>
</comment>
<dbReference type="Proteomes" id="UP000010471">
    <property type="component" value="Chromosome"/>
</dbReference>
<evidence type="ECO:0000313" key="9">
    <source>
        <dbReference type="EMBL" id="AFZ18440.1"/>
    </source>
</evidence>
<dbReference type="KEGG" id="mic:Mic7113_2652"/>
<dbReference type="InterPro" id="IPR018247">
    <property type="entry name" value="EF_Hand_1_Ca_BS"/>
</dbReference>
<feature type="transmembrane region" description="Helical" evidence="7">
    <location>
        <begin position="142"/>
        <end position="167"/>
    </location>
</feature>
<dbReference type="OrthoDB" id="279428at2"/>
<dbReference type="eggNOG" id="COG4413">
    <property type="taxonomic scope" value="Bacteria"/>
</dbReference>
<dbReference type="InterPro" id="IPR002048">
    <property type="entry name" value="EF_hand_dom"/>
</dbReference>
<evidence type="ECO:0000256" key="2">
    <source>
        <dbReference type="ARBA" id="ARBA00005914"/>
    </source>
</evidence>
<accession>K9WDG6</accession>
<dbReference type="InterPro" id="IPR004937">
    <property type="entry name" value="Urea_transporter"/>
</dbReference>
<dbReference type="AlphaFoldDB" id="K9WDG6"/>
<feature type="transmembrane region" description="Helical" evidence="7">
    <location>
        <begin position="88"/>
        <end position="105"/>
    </location>
</feature>
<comment type="subcellular location">
    <subcellularLocation>
        <location evidence="1">Cell membrane</location>
        <topology evidence="1">Multi-pass membrane protein</topology>
    </subcellularLocation>
</comment>
<dbReference type="eggNOG" id="COG5126">
    <property type="taxonomic scope" value="Bacteria"/>
</dbReference>
<feature type="domain" description="EF-hand" evidence="8">
    <location>
        <begin position="405"/>
        <end position="440"/>
    </location>
</feature>
<dbReference type="Pfam" id="PF13499">
    <property type="entry name" value="EF-hand_7"/>
    <property type="match status" value="1"/>
</dbReference>
<feature type="transmembrane region" description="Helical" evidence="7">
    <location>
        <begin position="174"/>
        <end position="193"/>
    </location>
</feature>
<sequence length="544" mass="59423">MATKSDEPLALHEIISRILAPEPSYQKPKGLLAELGTMQALNQRLTNQPLLDFINATLRGISQVIFVNNPLSGLLILAAMFIQSPWLGSMSLVGTASATLTAIALKSNRGAIQNGIFGFNGMLVSATMAFLGAFGNGAWNPVWAIAAIILSALTAVVMETLGTWFAIRFRVAPLAIPFNGVILTFLLLLAFVPQPFFDLGPPRPPFPSGSIDGFRLVQSLPISLGQVFFVDKLVSVLLVILAVAISTPIGAVLGLLGCAMYLLAGLLLGAKPDELYTGLWGYNAAVTAMAIGGMFYTPNRLSILLGVICAFLVSIASILLAPLFSLLKLPVLSVPFVIVTIACCLILQRSLPSLVPVVLHTVTSPEEHRQRFKVAKEIVSSFRQNLRATIQGQQRNILFEQATSAIKGDLRYIFDAIDRDRSGFLSTQELADHLNQAGKVVSEDELTYLFKCMDRDGNGAIDFEEFGELMLRHQRLMSRYTEFVTYFLSIDANEDNTISMQEMNTALASFREPPLSEEEIIFLQKQTGGQPLTWNHFIEVLLLT</sequence>
<dbReference type="Pfam" id="PF13202">
    <property type="entry name" value="EF-hand_5"/>
    <property type="match status" value="1"/>
</dbReference>
<evidence type="ECO:0000313" key="10">
    <source>
        <dbReference type="Proteomes" id="UP000010471"/>
    </source>
</evidence>
<evidence type="ECO:0000256" key="1">
    <source>
        <dbReference type="ARBA" id="ARBA00004651"/>
    </source>
</evidence>
<evidence type="ECO:0000256" key="4">
    <source>
        <dbReference type="ARBA" id="ARBA00022692"/>
    </source>
</evidence>
<feature type="transmembrane region" description="Helical" evidence="7">
    <location>
        <begin position="237"/>
        <end position="263"/>
    </location>
</feature>
<evidence type="ECO:0000256" key="6">
    <source>
        <dbReference type="ARBA" id="ARBA00023136"/>
    </source>
</evidence>
<proteinExistence type="inferred from homology"/>
<dbReference type="PROSITE" id="PS50222">
    <property type="entry name" value="EF_HAND_2"/>
    <property type="match status" value="2"/>
</dbReference>
<evidence type="ECO:0000256" key="5">
    <source>
        <dbReference type="ARBA" id="ARBA00022989"/>
    </source>
</evidence>
<feature type="domain" description="EF-hand" evidence="8">
    <location>
        <begin position="441"/>
        <end position="476"/>
    </location>
</feature>
<keyword evidence="5 7" id="KW-1133">Transmembrane helix</keyword>
<dbReference type="GO" id="GO:0005509">
    <property type="term" value="F:calcium ion binding"/>
    <property type="evidence" value="ECO:0007669"/>
    <property type="project" value="InterPro"/>
</dbReference>
<dbReference type="Pfam" id="PF03253">
    <property type="entry name" value="UT"/>
    <property type="match status" value="1"/>
</dbReference>
<dbReference type="GO" id="GO:0005886">
    <property type="term" value="C:plasma membrane"/>
    <property type="evidence" value="ECO:0007669"/>
    <property type="project" value="UniProtKB-SubCell"/>
</dbReference>
<dbReference type="SUPFAM" id="SSF47473">
    <property type="entry name" value="EF-hand"/>
    <property type="match status" value="1"/>
</dbReference>
<feature type="transmembrane region" description="Helical" evidence="7">
    <location>
        <begin position="117"/>
        <end position="136"/>
    </location>
</feature>
<gene>
    <name evidence="9" type="ORF">Mic7113_2652</name>
</gene>
<dbReference type="PANTHER" id="PTHR10464">
    <property type="entry name" value="UREA TRANSPORTER"/>
    <property type="match status" value="1"/>
</dbReference>
<evidence type="ECO:0000259" key="8">
    <source>
        <dbReference type="PROSITE" id="PS50222"/>
    </source>
</evidence>
<dbReference type="EMBL" id="CP003630">
    <property type="protein sequence ID" value="AFZ18440.1"/>
    <property type="molecule type" value="Genomic_DNA"/>
</dbReference>
<dbReference type="InterPro" id="IPR011992">
    <property type="entry name" value="EF-hand-dom_pair"/>
</dbReference>
<protein>
    <submittedName>
        <fullName evidence="9">Urea transporter</fullName>
    </submittedName>
</protein>
<reference evidence="9 10" key="1">
    <citation type="submission" date="2012-06" db="EMBL/GenBank/DDBJ databases">
        <title>Finished chromosome of genome of Microcoleus sp. PCC 7113.</title>
        <authorList>
            <consortium name="US DOE Joint Genome Institute"/>
            <person name="Gugger M."/>
            <person name="Coursin T."/>
            <person name="Rippka R."/>
            <person name="Tandeau De Marsac N."/>
            <person name="Huntemann M."/>
            <person name="Wei C.-L."/>
            <person name="Han J."/>
            <person name="Detter J.C."/>
            <person name="Han C."/>
            <person name="Tapia R."/>
            <person name="Chen A."/>
            <person name="Kyrpides N."/>
            <person name="Mavromatis K."/>
            <person name="Markowitz V."/>
            <person name="Szeto E."/>
            <person name="Ivanova N."/>
            <person name="Pagani I."/>
            <person name="Pati A."/>
            <person name="Goodwin L."/>
            <person name="Nordberg H.P."/>
            <person name="Cantor M.N."/>
            <person name="Hua S.X."/>
            <person name="Woyke T."/>
            <person name="Kerfeld C.A."/>
        </authorList>
    </citation>
    <scope>NUCLEOTIDE SEQUENCE [LARGE SCALE GENOMIC DNA]</scope>
    <source>
        <strain evidence="9 10">PCC 7113</strain>
    </source>
</reference>
<dbReference type="PANTHER" id="PTHR10464:SF4">
    <property type="entry name" value="UREA TRANSPORTER"/>
    <property type="match status" value="1"/>
</dbReference>
<name>K9WDG6_9CYAN</name>
<dbReference type="GO" id="GO:0015204">
    <property type="term" value="F:urea transmembrane transporter activity"/>
    <property type="evidence" value="ECO:0007669"/>
    <property type="project" value="InterPro"/>
</dbReference>
<dbReference type="STRING" id="1173027.Mic7113_2652"/>
<organism evidence="9 10">
    <name type="scientific">Allocoleopsis franciscana PCC 7113</name>
    <dbReference type="NCBI Taxonomy" id="1173027"/>
    <lineage>
        <taxon>Bacteria</taxon>
        <taxon>Bacillati</taxon>
        <taxon>Cyanobacteriota</taxon>
        <taxon>Cyanophyceae</taxon>
        <taxon>Coleofasciculales</taxon>
        <taxon>Coleofasciculaceae</taxon>
        <taxon>Allocoleopsis</taxon>
        <taxon>Allocoleopsis franciscana</taxon>
    </lineage>
</organism>
<feature type="transmembrane region" description="Helical" evidence="7">
    <location>
        <begin position="329"/>
        <end position="347"/>
    </location>
</feature>
<dbReference type="Gene3D" id="1.10.3430.10">
    <property type="entry name" value="Ammonium transporter AmtB like domains"/>
    <property type="match status" value="1"/>
</dbReference>
<dbReference type="Gene3D" id="1.10.238.10">
    <property type="entry name" value="EF-hand"/>
    <property type="match status" value="1"/>
</dbReference>